<keyword evidence="3" id="KW-1185">Reference proteome</keyword>
<dbReference type="RefSeq" id="WP_168673818.1">
    <property type="nucleotide sequence ID" value="NZ_JAAVTK010000008.1"/>
</dbReference>
<comment type="caution">
    <text evidence="2">The sequence shown here is derived from an EMBL/GenBank/DDBJ whole genome shotgun (WGS) entry which is preliminary data.</text>
</comment>
<feature type="chain" id="PRO_5045067348" evidence="1">
    <location>
        <begin position="22"/>
        <end position="560"/>
    </location>
</feature>
<protein>
    <submittedName>
        <fullName evidence="2">Uncharacterized protein</fullName>
    </submittedName>
</protein>
<evidence type="ECO:0000256" key="1">
    <source>
        <dbReference type="SAM" id="SignalP"/>
    </source>
</evidence>
<reference evidence="2 3" key="1">
    <citation type="submission" date="2020-03" db="EMBL/GenBank/DDBJ databases">
        <title>Genomic Encyclopedia of Type Strains, Phase IV (KMG-V): Genome sequencing to study the core and pangenomes of soil and plant-associated prokaryotes.</title>
        <authorList>
            <person name="Whitman W."/>
        </authorList>
    </citation>
    <scope>NUCLEOTIDE SEQUENCE [LARGE SCALE GENOMIC DNA]</scope>
    <source>
        <strain evidence="2 3">1B</strain>
    </source>
</reference>
<accession>A0ABX1HJ16</accession>
<keyword evidence="1" id="KW-0732">Signal</keyword>
<evidence type="ECO:0000313" key="2">
    <source>
        <dbReference type="EMBL" id="NKI90207.1"/>
    </source>
</evidence>
<sequence length="560" mass="61671">MTTRSRLLLAVLLGTAGRVAAQAPATVPLHLVQTIELAPNAALGGTIRLPNHNTVLFITDADRAAVRAQCLAPNGHTLWETPVRRYQRPRQEGLLGNTLTSTDKMDADQVREAASMLPLSVLTEGNNVLVVERIDASAAKKLPQGSPLAAGQVYVQRLDERGERTSADFGPPLPITMEAEETAQTVGRYADAGGFVEIVRETAFIGKKERVQRFYLLHYDLGTTTPRREPFTLPPSPWIASNWDMFGQWNQDWAYLGHRPNQTYFCRRTLISSAQEKAGQQPLTFQVYVVDDLGHAVPGGFSTTLGLAKGTIPIYCGQIPNYGELDFATRRHISPTDLTTPRYDSWATTAVGSFYLDYATGDVLIFGEYGEGDLPTYELRPELLGYFEQRYAVDGTPLARLQMPYSRELTAHKKAGSFTGQYGRRIGFHLDPLTGQSQYSFAPMHVMGTGETFDLFLDPQLKLQRVEFVPGAGRNANVATTVYYAQPFAVFKASGTTAERRRYAHAHPTDAPVYAALEQRSQAAGSLPFHEYHLSSTGTGTGLVVERRLATGGTLQVFTF</sequence>
<evidence type="ECO:0000313" key="3">
    <source>
        <dbReference type="Proteomes" id="UP000717634"/>
    </source>
</evidence>
<name>A0ABX1HJ16_9BACT</name>
<proteinExistence type="predicted"/>
<feature type="signal peptide" evidence="1">
    <location>
        <begin position="1"/>
        <end position="21"/>
    </location>
</feature>
<dbReference type="EMBL" id="JAAVTK010000008">
    <property type="protein sequence ID" value="NKI90207.1"/>
    <property type="molecule type" value="Genomic_DNA"/>
</dbReference>
<dbReference type="Proteomes" id="UP000717634">
    <property type="component" value="Unassembled WGS sequence"/>
</dbReference>
<organism evidence="2 3">
    <name type="scientific">Hymenobacter artigasi</name>
    <dbReference type="NCBI Taxonomy" id="2719616"/>
    <lineage>
        <taxon>Bacteria</taxon>
        <taxon>Pseudomonadati</taxon>
        <taxon>Bacteroidota</taxon>
        <taxon>Cytophagia</taxon>
        <taxon>Cytophagales</taxon>
        <taxon>Hymenobacteraceae</taxon>
        <taxon>Hymenobacter</taxon>
    </lineage>
</organism>
<gene>
    <name evidence="2" type="ORF">HBN54_002807</name>
</gene>